<dbReference type="Gene3D" id="3.40.50.1980">
    <property type="entry name" value="Nitrogenase molybdenum iron protein domain"/>
    <property type="match status" value="2"/>
</dbReference>
<evidence type="ECO:0000313" key="2">
    <source>
        <dbReference type="EMBL" id="WMW79284.1"/>
    </source>
</evidence>
<dbReference type="SUPFAM" id="SSF53807">
    <property type="entry name" value="Helical backbone' metal receptor"/>
    <property type="match status" value="1"/>
</dbReference>
<accession>A0ABY9RF44</accession>
<dbReference type="CDD" id="cd01144">
    <property type="entry name" value="BtuF"/>
    <property type="match status" value="1"/>
</dbReference>
<keyword evidence="3" id="KW-1185">Reference proteome</keyword>
<gene>
    <name evidence="2" type="ORF">RF679_11560</name>
</gene>
<dbReference type="PANTHER" id="PTHR30535">
    <property type="entry name" value="VITAMIN B12-BINDING PROTEIN"/>
    <property type="match status" value="1"/>
</dbReference>
<dbReference type="Proteomes" id="UP001181355">
    <property type="component" value="Chromosome"/>
</dbReference>
<dbReference type="PANTHER" id="PTHR30535:SF34">
    <property type="entry name" value="MOLYBDATE-BINDING PROTEIN MOLA"/>
    <property type="match status" value="1"/>
</dbReference>
<protein>
    <submittedName>
        <fullName evidence="2">Cobalamin-binding protein</fullName>
    </submittedName>
</protein>
<feature type="domain" description="Fe/B12 periplasmic-binding" evidence="1">
    <location>
        <begin position="7"/>
        <end position="262"/>
    </location>
</feature>
<dbReference type="RefSeq" id="WP_309480783.1">
    <property type="nucleotide sequence ID" value="NZ_CP133720.1"/>
</dbReference>
<organism evidence="2 3">
    <name type="scientific">Undibacterium cyanobacteriorum</name>
    <dbReference type="NCBI Taxonomy" id="3073561"/>
    <lineage>
        <taxon>Bacteria</taxon>
        <taxon>Pseudomonadati</taxon>
        <taxon>Pseudomonadota</taxon>
        <taxon>Betaproteobacteria</taxon>
        <taxon>Burkholderiales</taxon>
        <taxon>Oxalobacteraceae</taxon>
        <taxon>Undibacterium</taxon>
    </lineage>
</organism>
<dbReference type="Pfam" id="PF01497">
    <property type="entry name" value="Peripla_BP_2"/>
    <property type="match status" value="1"/>
</dbReference>
<dbReference type="PROSITE" id="PS50983">
    <property type="entry name" value="FE_B12_PBP"/>
    <property type="match status" value="1"/>
</dbReference>
<evidence type="ECO:0000313" key="3">
    <source>
        <dbReference type="Proteomes" id="UP001181355"/>
    </source>
</evidence>
<name>A0ABY9RF44_9BURK</name>
<proteinExistence type="predicted"/>
<dbReference type="InterPro" id="IPR050902">
    <property type="entry name" value="ABC_Transporter_SBP"/>
</dbReference>
<reference evidence="2" key="1">
    <citation type="submission" date="2023-09" db="EMBL/GenBank/DDBJ databases">
        <title>Undibacterium sp. 20NA77.5 isolated from freshwater.</title>
        <authorList>
            <person name="Le V."/>
            <person name="Ko S.-R."/>
            <person name="Ahn C.-Y."/>
            <person name="Oh H.-M."/>
        </authorList>
    </citation>
    <scope>NUCLEOTIDE SEQUENCE</scope>
    <source>
        <strain evidence="2">20NA77.5</strain>
    </source>
</reference>
<sequence>MASLYQRIACLSTEAVEVMYALGVEDLVVGISGYTVHPPRARTEKTKVSGFSSAKPERILAVRPDLVVTYSNMQAELCRQLVAEGIEIHAYNQHDLEGIFRMIQSLGMLVDRRSAAEELVNYLRDLLKNGSHQQNPSLPRPRVYFEEWDAPMISAIRWVSQLIEVAGGEDIFAELSLQQKAQHRIIADANEVVARAPDIIIGSWCGKKFRPETVAARPGWNVIPAVQNEMLFEIKSPDILSPGPAAIREGLPQLRNHIEQWRQIKHASAQRSA</sequence>
<dbReference type="InterPro" id="IPR002491">
    <property type="entry name" value="ABC_transptr_periplasmic_BD"/>
</dbReference>
<dbReference type="EMBL" id="CP133720">
    <property type="protein sequence ID" value="WMW79284.1"/>
    <property type="molecule type" value="Genomic_DNA"/>
</dbReference>
<evidence type="ECO:0000259" key="1">
    <source>
        <dbReference type="PROSITE" id="PS50983"/>
    </source>
</evidence>